<keyword evidence="2" id="KW-1185">Reference proteome</keyword>
<keyword evidence="1" id="KW-0560">Oxidoreductase</keyword>
<reference evidence="2" key="2">
    <citation type="submission" date="2012-02" db="EMBL/GenBank/DDBJ databases">
        <title>Complete genome sequence of Blastococcus saxobsidens strain DD2.</title>
        <authorList>
            <person name="Genoscope."/>
        </authorList>
    </citation>
    <scope>NUCLEOTIDE SEQUENCE [LARGE SCALE GENOMIC DNA]</scope>
    <source>
        <strain evidence="2">DD2</strain>
    </source>
</reference>
<dbReference type="SUPFAM" id="SSF51905">
    <property type="entry name" value="FAD/NAD(P)-binding domain"/>
    <property type="match status" value="1"/>
</dbReference>
<name>H6RJJ8_BLASD</name>
<dbReference type="GO" id="GO:0004497">
    <property type="term" value="F:monooxygenase activity"/>
    <property type="evidence" value="ECO:0007669"/>
    <property type="project" value="UniProtKB-KW"/>
</dbReference>
<dbReference type="KEGG" id="bsd:BLASA_1367"/>
<evidence type="ECO:0000313" key="2">
    <source>
        <dbReference type="Proteomes" id="UP000007517"/>
    </source>
</evidence>
<dbReference type="EMBL" id="FO117623">
    <property type="protein sequence ID" value="CCG02303.1"/>
    <property type="molecule type" value="Genomic_DNA"/>
</dbReference>
<dbReference type="eggNOG" id="COG2072">
    <property type="taxonomic scope" value="Bacteria"/>
</dbReference>
<accession>H6RJJ8</accession>
<dbReference type="Proteomes" id="UP000007517">
    <property type="component" value="Chromosome"/>
</dbReference>
<evidence type="ECO:0000313" key="1">
    <source>
        <dbReference type="EMBL" id="CCG02303.1"/>
    </source>
</evidence>
<dbReference type="HOGENOM" id="CLU_3005029_0_0_11"/>
<dbReference type="InterPro" id="IPR036188">
    <property type="entry name" value="FAD/NAD-bd_sf"/>
</dbReference>
<sequence length="56" mass="6126">MGASYDSLTLFPPARYCALPGLPFPGDPARYPHRDEAAAYLRQYADHFALPVLTGS</sequence>
<dbReference type="Gene3D" id="3.50.50.60">
    <property type="entry name" value="FAD/NAD(P)-binding domain"/>
    <property type="match status" value="1"/>
</dbReference>
<dbReference type="RefSeq" id="WP_014375200.1">
    <property type="nucleotide sequence ID" value="NC_016943.1"/>
</dbReference>
<dbReference type="AlphaFoldDB" id="H6RJJ8"/>
<keyword evidence="1" id="KW-0503">Monooxygenase</keyword>
<gene>
    <name evidence="1" type="ordered locus">BLASA_1367</name>
</gene>
<reference evidence="1 2" key="1">
    <citation type="journal article" date="2012" name="J. Bacteriol.">
        <title>Genome Sequence of Blastococcus saxobsidens DD2, a Stone-Inhabiting Bacterium.</title>
        <authorList>
            <person name="Chouaia B."/>
            <person name="Crotti E."/>
            <person name="Brusetti L."/>
            <person name="Daffonchio D."/>
            <person name="Essoussi I."/>
            <person name="Nouioui I."/>
            <person name="Sbissi I."/>
            <person name="Ghodhbane-Gtari F."/>
            <person name="Gtari M."/>
            <person name="Vacherie B."/>
            <person name="Barbe V."/>
            <person name="Medigue C."/>
            <person name="Gury J."/>
            <person name="Pujic P."/>
            <person name="Normand P."/>
        </authorList>
    </citation>
    <scope>NUCLEOTIDE SEQUENCE [LARGE SCALE GENOMIC DNA]</scope>
    <source>
        <strain evidence="1 2">DD2</strain>
    </source>
</reference>
<organism evidence="1 2">
    <name type="scientific">Blastococcus saxobsidens (strain DD2)</name>
    <dbReference type="NCBI Taxonomy" id="1146883"/>
    <lineage>
        <taxon>Bacteria</taxon>
        <taxon>Bacillati</taxon>
        <taxon>Actinomycetota</taxon>
        <taxon>Actinomycetes</taxon>
        <taxon>Geodermatophilales</taxon>
        <taxon>Geodermatophilaceae</taxon>
        <taxon>Blastococcus</taxon>
    </lineage>
</organism>
<proteinExistence type="predicted"/>
<protein>
    <submittedName>
        <fullName evidence="1">Putative flavin-binding monooxygenase involved in arsenic resistance</fullName>
    </submittedName>
</protein>
<dbReference type="STRING" id="1146883.BLASA_1367"/>